<dbReference type="AlphaFoldDB" id="A0AAV2Q331"/>
<evidence type="ECO:0000256" key="1">
    <source>
        <dbReference type="SAM" id="MobiDB-lite"/>
    </source>
</evidence>
<keyword evidence="4" id="KW-1185">Reference proteome</keyword>
<feature type="compositionally biased region" description="Acidic residues" evidence="1">
    <location>
        <begin position="173"/>
        <end position="183"/>
    </location>
</feature>
<accession>A0AAV2Q331</accession>
<feature type="chain" id="PRO_5043618121" evidence="2">
    <location>
        <begin position="20"/>
        <end position="183"/>
    </location>
</feature>
<keyword evidence="2" id="KW-0732">Signal</keyword>
<evidence type="ECO:0000313" key="3">
    <source>
        <dbReference type="EMBL" id="CAL4067363.1"/>
    </source>
</evidence>
<feature type="region of interest" description="Disordered" evidence="1">
    <location>
        <begin position="25"/>
        <end position="183"/>
    </location>
</feature>
<dbReference type="Proteomes" id="UP001497623">
    <property type="component" value="Unassembled WGS sequence"/>
</dbReference>
<sequence>YLDGCTFTILLLMVVSVTSTVPEEISQSEPASELESADIQGDTVETDAVYASDDESPTEEEVQEVNPEELPTPEELFNRRRKGRPNGRVNVRPMPLLRVGPIRGGEVNSRPVFTTGLGRRLPPNRAPSMKPGPTTLPGPKRTPSVKPPEALPHDIYTSSLNNIQQEKIPEAMATEEDEQQLRR</sequence>
<protein>
    <submittedName>
        <fullName evidence="3">Uncharacterized protein</fullName>
    </submittedName>
</protein>
<evidence type="ECO:0000256" key="2">
    <source>
        <dbReference type="SAM" id="SignalP"/>
    </source>
</evidence>
<organism evidence="3 4">
    <name type="scientific">Meganyctiphanes norvegica</name>
    <name type="common">Northern krill</name>
    <name type="synonym">Thysanopoda norvegica</name>
    <dbReference type="NCBI Taxonomy" id="48144"/>
    <lineage>
        <taxon>Eukaryota</taxon>
        <taxon>Metazoa</taxon>
        <taxon>Ecdysozoa</taxon>
        <taxon>Arthropoda</taxon>
        <taxon>Crustacea</taxon>
        <taxon>Multicrustacea</taxon>
        <taxon>Malacostraca</taxon>
        <taxon>Eumalacostraca</taxon>
        <taxon>Eucarida</taxon>
        <taxon>Euphausiacea</taxon>
        <taxon>Euphausiidae</taxon>
        <taxon>Meganyctiphanes</taxon>
    </lineage>
</organism>
<proteinExistence type="predicted"/>
<feature type="compositionally biased region" description="Acidic residues" evidence="1">
    <location>
        <begin position="52"/>
        <end position="67"/>
    </location>
</feature>
<evidence type="ECO:0000313" key="4">
    <source>
        <dbReference type="Proteomes" id="UP001497623"/>
    </source>
</evidence>
<feature type="compositionally biased region" description="Polar residues" evidence="1">
    <location>
        <begin position="156"/>
        <end position="165"/>
    </location>
</feature>
<name>A0AAV2Q331_MEGNR</name>
<reference evidence="3 4" key="1">
    <citation type="submission" date="2024-05" db="EMBL/GenBank/DDBJ databases">
        <authorList>
            <person name="Wallberg A."/>
        </authorList>
    </citation>
    <scope>NUCLEOTIDE SEQUENCE [LARGE SCALE GENOMIC DNA]</scope>
</reference>
<feature type="non-terminal residue" evidence="3">
    <location>
        <position position="1"/>
    </location>
</feature>
<dbReference type="EMBL" id="CAXKWB010002653">
    <property type="protein sequence ID" value="CAL4067363.1"/>
    <property type="molecule type" value="Genomic_DNA"/>
</dbReference>
<feature type="non-terminal residue" evidence="3">
    <location>
        <position position="183"/>
    </location>
</feature>
<comment type="caution">
    <text evidence="3">The sequence shown here is derived from an EMBL/GenBank/DDBJ whole genome shotgun (WGS) entry which is preliminary data.</text>
</comment>
<feature type="signal peptide" evidence="2">
    <location>
        <begin position="1"/>
        <end position="19"/>
    </location>
</feature>
<gene>
    <name evidence="3" type="ORF">MNOR_LOCUS6433</name>
</gene>